<dbReference type="PANTHER" id="PTHR36740:SF1">
    <property type="entry name" value="PRC-BARREL DOMAIN-CONTAINING PROTEIN"/>
    <property type="match status" value="1"/>
</dbReference>
<dbReference type="Gene3D" id="2.30.30.240">
    <property type="entry name" value="PRC-barrel domain"/>
    <property type="match status" value="2"/>
</dbReference>
<evidence type="ECO:0000256" key="1">
    <source>
        <dbReference type="SAM" id="Coils"/>
    </source>
</evidence>
<sequence>MNTQQQVIQQSELLNRLVLDRSTAEEVGRVNELWLSVREHQVVGFTCKSGILGSKKRSFAWAEIESIGADSIIVNLNPDANDPAKPESPRTLIGHEIWTDAGNKVGKVSDYLFVPETGAVVNYLFVSSGWRGRLDGVYILPISAIASIGSKRVIVADGAVQEPQLFTPGLSQKVSQAAEFIKEDFQKTKLDLDSLKRGGQQLTEQVKDKAQFVGDKAKELSAQVKDQAQVAAEKAKELSEQVKDQAQSVTEKAKELSEQVKDQAQSVTEKAKEKLSEIKPKRQDVALDSQVDKTIDIDVSVSSDAEEK</sequence>
<dbReference type="InterPro" id="IPR011033">
    <property type="entry name" value="PRC_barrel-like_sf"/>
</dbReference>
<evidence type="ECO:0000259" key="2">
    <source>
        <dbReference type="Pfam" id="PF05239"/>
    </source>
</evidence>
<dbReference type="EMBL" id="BLAY01000067">
    <property type="protein sequence ID" value="GET39507.1"/>
    <property type="molecule type" value="Genomic_DNA"/>
</dbReference>
<dbReference type="SUPFAM" id="SSF50346">
    <property type="entry name" value="PRC-barrel domain"/>
    <property type="match status" value="2"/>
</dbReference>
<feature type="coiled-coil region" evidence="1">
    <location>
        <begin position="221"/>
        <end position="266"/>
    </location>
</feature>
<dbReference type="Gene3D" id="1.20.120.20">
    <property type="entry name" value="Apolipoprotein"/>
    <property type="match status" value="1"/>
</dbReference>
<dbReference type="InterPro" id="IPR027275">
    <property type="entry name" value="PRC-brl_dom"/>
</dbReference>
<organism evidence="3 4">
    <name type="scientific">Microseira wollei NIES-4236</name>
    <dbReference type="NCBI Taxonomy" id="2530354"/>
    <lineage>
        <taxon>Bacteria</taxon>
        <taxon>Bacillati</taxon>
        <taxon>Cyanobacteriota</taxon>
        <taxon>Cyanophyceae</taxon>
        <taxon>Oscillatoriophycideae</taxon>
        <taxon>Aerosakkonematales</taxon>
        <taxon>Aerosakkonemataceae</taxon>
        <taxon>Microseira</taxon>
    </lineage>
</organism>
<keyword evidence="4" id="KW-1185">Reference proteome</keyword>
<dbReference type="AlphaFoldDB" id="A0AAV3XJ63"/>
<evidence type="ECO:0000313" key="3">
    <source>
        <dbReference type="EMBL" id="GET39507.1"/>
    </source>
</evidence>
<dbReference type="PANTHER" id="PTHR36740">
    <property type="entry name" value="PRC DOMAIN-CONTAINING PROTEIN"/>
    <property type="match status" value="1"/>
</dbReference>
<comment type="caution">
    <text evidence="3">The sequence shown here is derived from an EMBL/GenBank/DDBJ whole genome shotgun (WGS) entry which is preliminary data.</text>
</comment>
<keyword evidence="1" id="KW-0175">Coiled coil</keyword>
<protein>
    <recommendedName>
        <fullName evidence="2">PRC-barrel domain-containing protein</fullName>
    </recommendedName>
</protein>
<feature type="domain" description="PRC-barrel" evidence="2">
    <location>
        <begin position="8"/>
        <end position="76"/>
    </location>
</feature>
<evidence type="ECO:0000313" key="4">
    <source>
        <dbReference type="Proteomes" id="UP001050975"/>
    </source>
</evidence>
<gene>
    <name evidence="3" type="ORF">MiSe_42760</name>
</gene>
<dbReference type="Pfam" id="PF05239">
    <property type="entry name" value="PRC"/>
    <property type="match status" value="2"/>
</dbReference>
<accession>A0AAV3XJ63</accession>
<dbReference type="Proteomes" id="UP001050975">
    <property type="component" value="Unassembled WGS sequence"/>
</dbReference>
<feature type="domain" description="PRC-barrel" evidence="2">
    <location>
        <begin position="90"/>
        <end position="157"/>
    </location>
</feature>
<dbReference type="RefSeq" id="WP_226584894.1">
    <property type="nucleotide sequence ID" value="NZ_BLAY01000067.1"/>
</dbReference>
<proteinExistence type="predicted"/>
<name>A0AAV3XJ63_9CYAN</name>
<reference evidence="3" key="1">
    <citation type="submission" date="2019-10" db="EMBL/GenBank/DDBJ databases">
        <title>Draft genome sequece of Microseira wollei NIES-4236.</title>
        <authorList>
            <person name="Yamaguchi H."/>
            <person name="Suzuki S."/>
            <person name="Kawachi M."/>
        </authorList>
    </citation>
    <scope>NUCLEOTIDE SEQUENCE</scope>
    <source>
        <strain evidence="3">NIES-4236</strain>
    </source>
</reference>